<sequence length="524" mass="57509">MPSLDEVLLALRDWLGEQRARRPRAVAGAAVVSAVVLLVLAWYFRPWLHTTVYGVYTTPVIPLAAAIGLVLAGVARRYLGPFVSGQIGVFVFIVVLVASVSVTGLLAGEELGKATMESVGTASSLSETDPGKPRVVTKAVASRYASNTLNFPQYRIEGGDITVRDGTPYWSYALAPDGAFNYYTKRQHGTVLVDMTRQNAEVDTVVGDLKKGVGPAFYNNYRFAMFKQANYLVAYDDPFMVVHEGDQHIAVPYTKPEFHWFPLPYTTPEWGGVVLIDSDGRIEDLSPTEAREHPVLQDQKLYPFELTRQKVAATKYRNGIVNTFTSHEDEIEVAPVPGEGNDQPFLVFTEDGPEYVVAVEPYGQAQGLKEVWTVDARTGEYEIYTPSRSLFGARKATDYVRQAARTTDWNRFRPSEPIPVVVDGQLYWQVRVVPSDSSGIAYTAFVNARSTDVHEVSTTAEVAAFLRGDPVATGRDDEPAPGDRTPTIVVQRVAPNGTVIETLEVYGNETVRVVQGNTTATASG</sequence>
<evidence type="ECO:0000313" key="2">
    <source>
        <dbReference type="EMBL" id="RMB25402.1"/>
    </source>
</evidence>
<dbReference type="Proteomes" id="UP000277326">
    <property type="component" value="Unassembled WGS sequence"/>
</dbReference>
<keyword evidence="1" id="KW-0472">Membrane</keyword>
<gene>
    <name evidence="2" type="ORF">ATH50_0491</name>
</gene>
<accession>A0A3M0DTZ1</accession>
<organism evidence="2 3">
    <name type="scientific">Haloplanus aerogenes</name>
    <dbReference type="NCBI Taxonomy" id="660522"/>
    <lineage>
        <taxon>Archaea</taxon>
        <taxon>Methanobacteriati</taxon>
        <taxon>Methanobacteriota</taxon>
        <taxon>Stenosarchaea group</taxon>
        <taxon>Halobacteria</taxon>
        <taxon>Halobacteriales</taxon>
        <taxon>Haloferacaceae</taxon>
        <taxon>Haloplanus</taxon>
    </lineage>
</organism>
<dbReference type="EMBL" id="REFS01000001">
    <property type="protein sequence ID" value="RMB25402.1"/>
    <property type="molecule type" value="Genomic_DNA"/>
</dbReference>
<proteinExistence type="predicted"/>
<protein>
    <submittedName>
        <fullName evidence="2">Uncharacterized protein</fullName>
    </submittedName>
</protein>
<keyword evidence="1" id="KW-0812">Transmembrane</keyword>
<dbReference type="RefSeq" id="WP_199722651.1">
    <property type="nucleotide sequence ID" value="NZ_CP034145.1"/>
</dbReference>
<name>A0A3M0DTZ1_9EURY</name>
<reference evidence="2 3" key="1">
    <citation type="journal article" date="2015" name="Stand. Genomic Sci.">
        <title>Genomic Encyclopedia of Bacterial and Archaeal Type Strains, Phase III: the genomes of soil and plant-associated and newly described type strains.</title>
        <authorList>
            <person name="Whitman W.B."/>
            <person name="Woyke T."/>
            <person name="Klenk H.P."/>
            <person name="Zhou Y."/>
            <person name="Lilburn T.G."/>
            <person name="Beck B.J."/>
            <person name="De Vos P."/>
            <person name="Vandamme P."/>
            <person name="Eisen J.A."/>
            <person name="Garrity G."/>
            <person name="Hugenholtz P."/>
            <person name="Kyrpides N.C."/>
        </authorList>
    </citation>
    <scope>NUCLEOTIDE SEQUENCE [LARGE SCALE GENOMIC DNA]</scope>
    <source>
        <strain evidence="2 3">CGMCC 1.10124</strain>
    </source>
</reference>
<evidence type="ECO:0000256" key="1">
    <source>
        <dbReference type="SAM" id="Phobius"/>
    </source>
</evidence>
<feature type="transmembrane region" description="Helical" evidence="1">
    <location>
        <begin position="87"/>
        <end position="108"/>
    </location>
</feature>
<dbReference type="OrthoDB" id="203750at2157"/>
<evidence type="ECO:0000313" key="3">
    <source>
        <dbReference type="Proteomes" id="UP000277326"/>
    </source>
</evidence>
<dbReference type="AlphaFoldDB" id="A0A3M0DTZ1"/>
<comment type="caution">
    <text evidence="2">The sequence shown here is derived from an EMBL/GenBank/DDBJ whole genome shotgun (WGS) entry which is preliminary data.</text>
</comment>
<dbReference type="GeneID" id="38471600"/>
<feature type="transmembrane region" description="Helical" evidence="1">
    <location>
        <begin position="25"/>
        <end position="44"/>
    </location>
</feature>
<keyword evidence="1" id="KW-1133">Transmembrane helix</keyword>
<feature type="transmembrane region" description="Helical" evidence="1">
    <location>
        <begin position="56"/>
        <end position="75"/>
    </location>
</feature>